<dbReference type="EMBL" id="WBOF01000004">
    <property type="protein sequence ID" value="MQS17385.1"/>
    <property type="molecule type" value="Genomic_DNA"/>
</dbReference>
<evidence type="ECO:0000313" key="1">
    <source>
        <dbReference type="EMBL" id="MQS17385.1"/>
    </source>
</evidence>
<comment type="caution">
    <text evidence="1">The sequence shown here is derived from an EMBL/GenBank/DDBJ whole genome shotgun (WGS) entry which is preliminary data.</text>
</comment>
<sequence length="166" mass="18245">MRWTVKQRRTRVREEQIRTAVWRAQLMLATRTPSSSTAAEPDSVVGATVEHSGHIETALTRLLNVLGPNHALTSPVFEANLACADVSLLHESWAAHCAERARPDADDTVLALDREFPDPAHVRAWVRYEAARQRAGVLAERLAALEPQLAAVTGRDLSTRLLPATA</sequence>
<dbReference type="Proteomes" id="UP000450000">
    <property type="component" value="Unassembled WGS sequence"/>
</dbReference>
<proteinExistence type="predicted"/>
<keyword evidence="2" id="KW-1185">Reference proteome</keyword>
<gene>
    <name evidence="1" type="ORF">F7Q99_35690</name>
</gene>
<accession>A0A6N7L2G2</accession>
<dbReference type="OrthoDB" id="4206237at2"/>
<evidence type="ECO:0000313" key="2">
    <source>
        <dbReference type="Proteomes" id="UP000450000"/>
    </source>
</evidence>
<name>A0A6N7L2G2_9ACTN</name>
<dbReference type="AlphaFoldDB" id="A0A6N7L2G2"/>
<organism evidence="1 2">
    <name type="scientific">Streptomyces kaniharaensis</name>
    <dbReference type="NCBI Taxonomy" id="212423"/>
    <lineage>
        <taxon>Bacteria</taxon>
        <taxon>Bacillati</taxon>
        <taxon>Actinomycetota</taxon>
        <taxon>Actinomycetes</taxon>
        <taxon>Kitasatosporales</taxon>
        <taxon>Streptomycetaceae</taxon>
        <taxon>Streptomyces</taxon>
    </lineage>
</organism>
<protein>
    <submittedName>
        <fullName evidence="1">Uncharacterized protein</fullName>
    </submittedName>
</protein>
<dbReference type="RefSeq" id="WP_153470141.1">
    <property type="nucleotide sequence ID" value="NZ_WBOF01000004.1"/>
</dbReference>
<reference evidence="1 2" key="1">
    <citation type="submission" date="2019-09" db="EMBL/GenBank/DDBJ databases">
        <title>Genome Sequences of Streptomyces kaniharaensis ATCC 21070.</title>
        <authorList>
            <person name="Zhu W."/>
            <person name="De Crecy-Lagard V."/>
            <person name="Richards N.G."/>
        </authorList>
    </citation>
    <scope>NUCLEOTIDE SEQUENCE [LARGE SCALE GENOMIC DNA]</scope>
    <source>
        <strain evidence="1 2">SF-557</strain>
    </source>
</reference>